<gene>
    <name evidence="2" type="ORF">COK81_22965</name>
</gene>
<protein>
    <submittedName>
        <fullName evidence="2">Uncharacterized protein</fullName>
    </submittedName>
</protein>
<dbReference type="EMBL" id="NVCU01000232">
    <property type="protein sequence ID" value="PFT86148.1"/>
    <property type="molecule type" value="Genomic_DNA"/>
</dbReference>
<keyword evidence="1" id="KW-1133">Transmembrane helix</keyword>
<proteinExistence type="predicted"/>
<organism evidence="2 3">
    <name type="scientific">Bacillus thuringiensis</name>
    <dbReference type="NCBI Taxonomy" id="1428"/>
    <lineage>
        <taxon>Bacteria</taxon>
        <taxon>Bacillati</taxon>
        <taxon>Bacillota</taxon>
        <taxon>Bacilli</taxon>
        <taxon>Bacillales</taxon>
        <taxon>Bacillaceae</taxon>
        <taxon>Bacillus</taxon>
        <taxon>Bacillus cereus group</taxon>
    </lineage>
</organism>
<comment type="caution">
    <text evidence="2">The sequence shown here is derived from an EMBL/GenBank/DDBJ whole genome shotgun (WGS) entry which is preliminary data.</text>
</comment>
<keyword evidence="1" id="KW-0812">Transmembrane</keyword>
<accession>A0A9X7AX59</accession>
<evidence type="ECO:0000313" key="3">
    <source>
        <dbReference type="Proteomes" id="UP000225910"/>
    </source>
</evidence>
<evidence type="ECO:0000256" key="1">
    <source>
        <dbReference type="SAM" id="Phobius"/>
    </source>
</evidence>
<dbReference type="Proteomes" id="UP000225910">
    <property type="component" value="Unassembled WGS sequence"/>
</dbReference>
<dbReference type="AlphaFoldDB" id="A0A9X7AX59"/>
<feature type="transmembrane region" description="Helical" evidence="1">
    <location>
        <begin position="24"/>
        <end position="41"/>
    </location>
</feature>
<dbReference type="RefSeq" id="WP_098679575.1">
    <property type="nucleotide sequence ID" value="NZ_NVCU01000232.1"/>
</dbReference>
<sequence length="80" mass="9146">MNLCSKQKIEKKLTNLYKQEKRDTLQGIIVLIVSVLCLIVIKFPYSIMIAGIAIALHTINTVLTKLLIKNYEKMRNNLSV</sequence>
<feature type="transmembrane region" description="Helical" evidence="1">
    <location>
        <begin position="47"/>
        <end position="68"/>
    </location>
</feature>
<reference evidence="2 3" key="1">
    <citation type="submission" date="2017-09" db="EMBL/GenBank/DDBJ databases">
        <title>Large-scale bioinformatics analysis of Bacillus genomes uncovers conserved roles of natural products in bacterial physiology.</title>
        <authorList>
            <consortium name="Agbiome Team Llc"/>
            <person name="Bleich R.M."/>
            <person name="Grubbs K.J."/>
            <person name="Santa Maria K.C."/>
            <person name="Allen S.E."/>
            <person name="Farag S."/>
            <person name="Shank E.A."/>
            <person name="Bowers A."/>
        </authorList>
    </citation>
    <scope>NUCLEOTIDE SEQUENCE [LARGE SCALE GENOMIC DNA]</scope>
    <source>
        <strain evidence="2 3">AFS064137</strain>
    </source>
</reference>
<evidence type="ECO:0000313" key="2">
    <source>
        <dbReference type="EMBL" id="PFT86148.1"/>
    </source>
</evidence>
<keyword evidence="1" id="KW-0472">Membrane</keyword>
<name>A0A9X7AX59_BACTU</name>